<feature type="transmembrane region" description="Helical" evidence="1">
    <location>
        <begin position="21"/>
        <end position="46"/>
    </location>
</feature>
<reference evidence="2 3" key="1">
    <citation type="submission" date="2015-09" db="EMBL/GenBank/DDBJ databases">
        <title>Genome announcement of multiple Pseudomonas syringae strains.</title>
        <authorList>
            <person name="Thakur S."/>
            <person name="Wang P.W."/>
            <person name="Gong Y."/>
            <person name="Weir B.S."/>
            <person name="Guttman D.S."/>
        </authorList>
    </citation>
    <scope>NUCLEOTIDE SEQUENCE [LARGE SCALE GENOMIC DNA]</scope>
    <source>
        <strain evidence="2 3">ICMP19117</strain>
    </source>
</reference>
<proteinExistence type="predicted"/>
<evidence type="ECO:0000313" key="3">
    <source>
        <dbReference type="Proteomes" id="UP000050411"/>
    </source>
</evidence>
<keyword evidence="1" id="KW-0812">Transmembrane</keyword>
<protein>
    <submittedName>
        <fullName evidence="2">Uncharacterized protein</fullName>
    </submittedName>
</protein>
<name>A0A0P9MPN4_9PSED</name>
<keyword evidence="1" id="KW-1133">Transmembrane helix</keyword>
<dbReference type="Proteomes" id="UP000050411">
    <property type="component" value="Unassembled WGS sequence"/>
</dbReference>
<accession>A0A0P9MPN4</accession>
<dbReference type="RefSeq" id="WP_162235654.1">
    <property type="nucleotide sequence ID" value="NZ_CP053030.1"/>
</dbReference>
<evidence type="ECO:0000313" key="2">
    <source>
        <dbReference type="EMBL" id="KPW85795.1"/>
    </source>
</evidence>
<comment type="caution">
    <text evidence="2">The sequence shown here is derived from an EMBL/GenBank/DDBJ whole genome shotgun (WGS) entry which is preliminary data.</text>
</comment>
<gene>
    <name evidence="2" type="ORF">ALO92_04441</name>
</gene>
<organism evidence="2 3">
    <name type="scientific">Pseudomonas congelans</name>
    <dbReference type="NCBI Taxonomy" id="200452"/>
    <lineage>
        <taxon>Bacteria</taxon>
        <taxon>Pseudomonadati</taxon>
        <taxon>Pseudomonadota</taxon>
        <taxon>Gammaproteobacteria</taxon>
        <taxon>Pseudomonadales</taxon>
        <taxon>Pseudomonadaceae</taxon>
        <taxon>Pseudomonas</taxon>
    </lineage>
</organism>
<dbReference type="GeneID" id="65078316"/>
<dbReference type="EMBL" id="LJQB01000036">
    <property type="protein sequence ID" value="KPW85795.1"/>
    <property type="molecule type" value="Genomic_DNA"/>
</dbReference>
<evidence type="ECO:0000256" key="1">
    <source>
        <dbReference type="SAM" id="Phobius"/>
    </source>
</evidence>
<keyword evidence="1" id="KW-0472">Membrane</keyword>
<dbReference type="AlphaFoldDB" id="A0A0P9MPN4"/>
<dbReference type="PATRIC" id="fig|200452.3.peg.796"/>
<sequence>MFLSQMKRAAGRKPTAIAPTVMSAYVSFILAFPMAKTLVGALIIALTQ</sequence>